<organism evidence="1">
    <name type="scientific">hydrothermal vent metagenome</name>
    <dbReference type="NCBI Taxonomy" id="652676"/>
    <lineage>
        <taxon>unclassified sequences</taxon>
        <taxon>metagenomes</taxon>
        <taxon>ecological metagenomes</taxon>
    </lineage>
</organism>
<proteinExistence type="predicted"/>
<gene>
    <name evidence="1" type="ORF">MNBD_GAMMA07-398</name>
</gene>
<accession>A0A3B0WMF0</accession>
<evidence type="ECO:0000313" key="1">
    <source>
        <dbReference type="EMBL" id="VAW57178.1"/>
    </source>
</evidence>
<name>A0A3B0WMF0_9ZZZZ</name>
<dbReference type="AlphaFoldDB" id="A0A3B0WMF0"/>
<reference evidence="1" key="1">
    <citation type="submission" date="2018-06" db="EMBL/GenBank/DDBJ databases">
        <authorList>
            <person name="Zhirakovskaya E."/>
        </authorList>
    </citation>
    <scope>NUCLEOTIDE SEQUENCE</scope>
</reference>
<protein>
    <submittedName>
        <fullName evidence="1">Uncharacterized protein</fullName>
    </submittedName>
</protein>
<dbReference type="EMBL" id="UOFF01000349">
    <property type="protein sequence ID" value="VAW57178.1"/>
    <property type="molecule type" value="Genomic_DNA"/>
</dbReference>
<sequence>MKDIPLTDVIQYAYDKASEAIRTGELAFKSNQDVYHIAYSCALFDLYNRHAIPDKKHHYDLPIKKLKQLFKSGKVKQTNTYAAFAYCYLKVFLREKVIKKKTFQAQFEYENNKHA</sequence>